<comment type="caution">
    <text evidence="1">The sequence shown here is derived from an EMBL/GenBank/DDBJ whole genome shotgun (WGS) entry which is preliminary data.</text>
</comment>
<organism evidence="1 2">
    <name type="scientific">Candidatus Thermoflexus japonica</name>
    <dbReference type="NCBI Taxonomy" id="2035417"/>
    <lineage>
        <taxon>Bacteria</taxon>
        <taxon>Bacillati</taxon>
        <taxon>Chloroflexota</taxon>
        <taxon>Thermoflexia</taxon>
        <taxon>Thermoflexales</taxon>
        <taxon>Thermoflexaceae</taxon>
        <taxon>Thermoflexus</taxon>
    </lineage>
</organism>
<dbReference type="InterPro" id="IPR014519">
    <property type="entry name" value="UCP024492"/>
</dbReference>
<proteinExistence type="predicted"/>
<dbReference type="Pfam" id="PF04343">
    <property type="entry name" value="DUF488"/>
    <property type="match status" value="1"/>
</dbReference>
<name>A0A2H5Y9A5_9CHLR</name>
<evidence type="ECO:0000313" key="1">
    <source>
        <dbReference type="EMBL" id="GBD10035.1"/>
    </source>
</evidence>
<sequence>MFTIWTLGHSNRGLEEFLRLLRIYRIEQVIDVRRFPASRRHPHFCGPALAAALADVGIGYLHLPELGGRRVPRPDSPHIAWRTPGFRGYADHMESEDFRRGLERVIEEAGRSRTALMCAERFPWRCHRRLIADALTVRGVRVEHILDQDRWVLHQLPPWARLEEGRLIYAGASEPWGIQGELFSGG</sequence>
<dbReference type="EMBL" id="BEHY01000096">
    <property type="protein sequence ID" value="GBD10035.1"/>
    <property type="molecule type" value="Genomic_DNA"/>
</dbReference>
<dbReference type="Proteomes" id="UP000236642">
    <property type="component" value="Unassembled WGS sequence"/>
</dbReference>
<evidence type="ECO:0008006" key="3">
    <source>
        <dbReference type="Google" id="ProtNLM"/>
    </source>
</evidence>
<reference evidence="2" key="1">
    <citation type="submission" date="2017-09" db="EMBL/GenBank/DDBJ databases">
        <title>Metaegenomics of thermophilic ammonia-oxidizing enrichment culture.</title>
        <authorList>
            <person name="Kato S."/>
            <person name="Suzuki K."/>
        </authorList>
    </citation>
    <scope>NUCLEOTIDE SEQUENCE [LARGE SCALE GENOMIC DNA]</scope>
</reference>
<protein>
    <recommendedName>
        <fullName evidence="3">DUF488 domain-containing protein</fullName>
    </recommendedName>
</protein>
<dbReference type="PANTHER" id="PTHR39337">
    <property type="entry name" value="BLR5642 PROTEIN"/>
    <property type="match status" value="1"/>
</dbReference>
<dbReference type="AlphaFoldDB" id="A0A2H5Y9A5"/>
<accession>A0A2H5Y9A5</accession>
<evidence type="ECO:0000313" key="2">
    <source>
        <dbReference type="Proteomes" id="UP000236642"/>
    </source>
</evidence>
<dbReference type="PIRSF" id="PIRSF024492">
    <property type="entry name" value="UCP024492"/>
    <property type="match status" value="1"/>
</dbReference>
<dbReference type="PANTHER" id="PTHR39337:SF1">
    <property type="entry name" value="BLR5642 PROTEIN"/>
    <property type="match status" value="1"/>
</dbReference>
<gene>
    <name evidence="1" type="ORF">HRbin22_02298</name>
</gene>
<dbReference type="InterPro" id="IPR007438">
    <property type="entry name" value="DUF488"/>
</dbReference>